<organism evidence="4 5">
    <name type="scientific">Olivibacter ginsenosidimutans</name>
    <dbReference type="NCBI Taxonomy" id="1176537"/>
    <lineage>
        <taxon>Bacteria</taxon>
        <taxon>Pseudomonadati</taxon>
        <taxon>Bacteroidota</taxon>
        <taxon>Sphingobacteriia</taxon>
        <taxon>Sphingobacteriales</taxon>
        <taxon>Sphingobacteriaceae</taxon>
        <taxon>Olivibacter</taxon>
    </lineage>
</organism>
<keyword evidence="1" id="KW-0472">Membrane</keyword>
<dbReference type="InterPro" id="IPR006860">
    <property type="entry name" value="FecR"/>
</dbReference>
<keyword evidence="1" id="KW-1133">Transmembrane helix</keyword>
<feature type="domain" description="Protein FecR C-terminal" evidence="3">
    <location>
        <begin position="309"/>
        <end position="371"/>
    </location>
</feature>
<proteinExistence type="predicted"/>
<sequence>MEQKRLRELLQKYRQGKCTSAEKAEIENWYDRRLPADFAGISDDIIDADLVEVYHKLPHHPFKHRIIKSTKRWYSFAAAALVLLTVSLAISFYIFNTPIEQQQTITKNDDLMPGTDRAILKLANDSTIALDDAAEGDLVQKNGIKITKDKEGLISYAYQHQQTETNEVNTIITPKGGQYQVILADGTKVWLNAASSLKFPTSFTENDRTVTLEGEGYFEVARDQSRPFKVITSTQTITVLGTHFNVNSYKEEKISSTTLLEGSVRILYRNTQESIRLKQGEQATFTGNKAIEVTKIDPKNAIAWKEGLFRFEGANIKEAMREYARWYDVEVNYEGSIPDVELWGEVYRNNNASLTLEILGYFDIKYQIINRDGVKKIIISK</sequence>
<keyword evidence="5" id="KW-1185">Reference proteome</keyword>
<dbReference type="PANTHER" id="PTHR30273:SF2">
    <property type="entry name" value="PROTEIN FECR"/>
    <property type="match status" value="1"/>
</dbReference>
<keyword evidence="1" id="KW-0812">Transmembrane</keyword>
<dbReference type="Pfam" id="PF16344">
    <property type="entry name" value="FecR_C"/>
    <property type="match status" value="1"/>
</dbReference>
<dbReference type="RefSeq" id="WP_345231447.1">
    <property type="nucleotide sequence ID" value="NZ_BAABIQ010000027.1"/>
</dbReference>
<dbReference type="Gene3D" id="2.60.120.1440">
    <property type="match status" value="1"/>
</dbReference>
<dbReference type="Pfam" id="PF04773">
    <property type="entry name" value="FecR"/>
    <property type="match status" value="1"/>
</dbReference>
<evidence type="ECO:0000259" key="2">
    <source>
        <dbReference type="Pfam" id="PF04773"/>
    </source>
</evidence>
<accession>A0ABP9B6H1</accession>
<name>A0ABP9B6H1_9SPHI</name>
<reference evidence="5" key="1">
    <citation type="journal article" date="2019" name="Int. J. Syst. Evol. Microbiol.">
        <title>The Global Catalogue of Microorganisms (GCM) 10K type strain sequencing project: providing services to taxonomists for standard genome sequencing and annotation.</title>
        <authorList>
            <consortium name="The Broad Institute Genomics Platform"/>
            <consortium name="The Broad Institute Genome Sequencing Center for Infectious Disease"/>
            <person name="Wu L."/>
            <person name="Ma J."/>
        </authorList>
    </citation>
    <scope>NUCLEOTIDE SEQUENCE [LARGE SCALE GENOMIC DNA]</scope>
    <source>
        <strain evidence="5">JCM 18200</strain>
    </source>
</reference>
<dbReference type="PANTHER" id="PTHR30273">
    <property type="entry name" value="PERIPLASMIC SIGNAL SENSOR AND SIGMA FACTOR ACTIVATOR FECR-RELATED"/>
    <property type="match status" value="1"/>
</dbReference>
<dbReference type="Gene3D" id="3.55.50.30">
    <property type="match status" value="1"/>
</dbReference>
<gene>
    <name evidence="4" type="ORF">GCM10023231_18190</name>
</gene>
<evidence type="ECO:0000313" key="5">
    <source>
        <dbReference type="Proteomes" id="UP001501411"/>
    </source>
</evidence>
<evidence type="ECO:0000313" key="4">
    <source>
        <dbReference type="EMBL" id="GAA4790651.1"/>
    </source>
</evidence>
<evidence type="ECO:0000256" key="1">
    <source>
        <dbReference type="SAM" id="Phobius"/>
    </source>
</evidence>
<comment type="caution">
    <text evidence="4">The sequence shown here is derived from an EMBL/GenBank/DDBJ whole genome shotgun (WGS) entry which is preliminary data.</text>
</comment>
<dbReference type="InterPro" id="IPR032508">
    <property type="entry name" value="FecR_C"/>
</dbReference>
<dbReference type="EMBL" id="BAABIQ010000027">
    <property type="protein sequence ID" value="GAA4790651.1"/>
    <property type="molecule type" value="Genomic_DNA"/>
</dbReference>
<feature type="domain" description="FecR protein" evidence="2">
    <location>
        <begin position="170"/>
        <end position="265"/>
    </location>
</feature>
<protein>
    <submittedName>
        <fullName evidence="4">DUF4974 domain-containing protein</fullName>
    </submittedName>
</protein>
<dbReference type="PIRSF" id="PIRSF018266">
    <property type="entry name" value="FecR"/>
    <property type="match status" value="1"/>
</dbReference>
<feature type="transmembrane region" description="Helical" evidence="1">
    <location>
        <begin position="73"/>
        <end position="95"/>
    </location>
</feature>
<dbReference type="Proteomes" id="UP001501411">
    <property type="component" value="Unassembled WGS sequence"/>
</dbReference>
<evidence type="ECO:0000259" key="3">
    <source>
        <dbReference type="Pfam" id="PF16344"/>
    </source>
</evidence>
<dbReference type="InterPro" id="IPR012373">
    <property type="entry name" value="Ferrdict_sens_TM"/>
</dbReference>